<dbReference type="GO" id="GO:0051287">
    <property type="term" value="F:NAD binding"/>
    <property type="evidence" value="ECO:0007669"/>
    <property type="project" value="InterPro"/>
</dbReference>
<dbReference type="RefSeq" id="XP_001747732.1">
    <property type="nucleotide sequence ID" value="XM_001747680.1"/>
</dbReference>
<keyword evidence="8" id="KW-1185">Reference proteome</keyword>
<dbReference type="Proteomes" id="UP000001357">
    <property type="component" value="Unassembled WGS sequence"/>
</dbReference>
<dbReference type="InterPro" id="IPR024084">
    <property type="entry name" value="IsoPropMal-DH-like_dom"/>
</dbReference>
<proteinExistence type="inferred from homology"/>
<dbReference type="STRING" id="81824.A9V4K9"/>
<evidence type="ECO:0000259" key="6">
    <source>
        <dbReference type="SMART" id="SM01329"/>
    </source>
</evidence>
<accession>A9V4K9</accession>
<keyword evidence="3" id="KW-0816">Tricarboxylic acid cycle</keyword>
<dbReference type="FunFam" id="3.40.718.10:FF:000001">
    <property type="entry name" value="Isocitrate dehydrogenase [NAD] subunit, mitochondrial"/>
    <property type="match status" value="1"/>
</dbReference>
<dbReference type="SUPFAM" id="SSF53659">
    <property type="entry name" value="Isocitrate/Isopropylmalate dehydrogenase-like"/>
    <property type="match status" value="1"/>
</dbReference>
<evidence type="ECO:0000256" key="2">
    <source>
        <dbReference type="ARBA" id="ARBA00007769"/>
    </source>
</evidence>
<dbReference type="Pfam" id="PF00180">
    <property type="entry name" value="Iso_dh"/>
    <property type="match status" value="1"/>
</dbReference>
<protein>
    <recommendedName>
        <fullName evidence="6">Isopropylmalate dehydrogenase-like domain-containing protein</fullName>
    </recommendedName>
</protein>
<keyword evidence="5" id="KW-0496">Mitochondrion</keyword>
<keyword evidence="4" id="KW-0809">Transit peptide</keyword>
<dbReference type="PROSITE" id="PS00470">
    <property type="entry name" value="IDH_IMDH"/>
    <property type="match status" value="1"/>
</dbReference>
<comment type="subcellular location">
    <subcellularLocation>
        <location evidence="1">Mitochondrion</location>
    </subcellularLocation>
</comment>
<dbReference type="InParanoid" id="A9V4K9"/>
<dbReference type="eggNOG" id="KOG0784">
    <property type="taxonomic scope" value="Eukaryota"/>
</dbReference>
<dbReference type="PANTHER" id="PTHR11835">
    <property type="entry name" value="DECARBOXYLATING DEHYDROGENASES-ISOCITRATE, ISOPROPYLMALATE, TARTRATE"/>
    <property type="match status" value="1"/>
</dbReference>
<sequence>MATRVFRRFASTAAKTAAANSGLTKYGGRRTVTLIPGDGVGPELTAAVQRVFKGMRAPIDFEEIAFHGTDDNAVEKVQEAITSLRRNGVGLKGVLSTPRGRATRKSLNMQLRTELDLYANVILCKSPEGMDTRHKGVDVVVVRQNTEAEYTGLEHEISPGVVESLKVISREESIRIAKFAFDYAQRNGRKKVTAVHKANIMKQGDGLFLKCCKEISALYPDIVFEPMIVDNTSMQLVSKPQQFDVMVTPNLYGNIIGNIGAGLVGGAGMVAGFNVGYDFAVFEPGARQAGDIVAGKPSVSPVGMLSSAALMLQHLGMDTYAAALQKALDEVVQEGVVRTKDMGGDSTTEDFTDAILAKVAV</sequence>
<evidence type="ECO:0000313" key="7">
    <source>
        <dbReference type="EMBL" id="EDQ87472.1"/>
    </source>
</evidence>
<evidence type="ECO:0000256" key="4">
    <source>
        <dbReference type="ARBA" id="ARBA00022946"/>
    </source>
</evidence>
<dbReference type="GO" id="GO:0006099">
    <property type="term" value="P:tricarboxylic acid cycle"/>
    <property type="evidence" value="ECO:0000318"/>
    <property type="project" value="GO_Central"/>
</dbReference>
<feature type="domain" description="Isopropylmalate dehydrogenase-like" evidence="6">
    <location>
        <begin position="31"/>
        <end position="355"/>
    </location>
</feature>
<reference evidence="7 8" key="1">
    <citation type="journal article" date="2008" name="Nature">
        <title>The genome of the choanoflagellate Monosiga brevicollis and the origin of metazoans.</title>
        <authorList>
            <consortium name="JGI Sequencing"/>
            <person name="King N."/>
            <person name="Westbrook M.J."/>
            <person name="Young S.L."/>
            <person name="Kuo A."/>
            <person name="Abedin M."/>
            <person name="Chapman J."/>
            <person name="Fairclough S."/>
            <person name="Hellsten U."/>
            <person name="Isogai Y."/>
            <person name="Letunic I."/>
            <person name="Marr M."/>
            <person name="Pincus D."/>
            <person name="Putnam N."/>
            <person name="Rokas A."/>
            <person name="Wright K.J."/>
            <person name="Zuzow R."/>
            <person name="Dirks W."/>
            <person name="Good M."/>
            <person name="Goodstein D."/>
            <person name="Lemons D."/>
            <person name="Li W."/>
            <person name="Lyons J.B."/>
            <person name="Morris A."/>
            <person name="Nichols S."/>
            <person name="Richter D.J."/>
            <person name="Salamov A."/>
            <person name="Bork P."/>
            <person name="Lim W.A."/>
            <person name="Manning G."/>
            <person name="Miller W.T."/>
            <person name="McGinnis W."/>
            <person name="Shapiro H."/>
            <person name="Tjian R."/>
            <person name="Grigoriev I.V."/>
            <person name="Rokhsar D."/>
        </authorList>
    </citation>
    <scope>NUCLEOTIDE SEQUENCE [LARGE SCALE GENOMIC DNA]</scope>
    <source>
        <strain evidence="8">MX1 / ATCC 50154</strain>
    </source>
</reference>
<evidence type="ECO:0000256" key="5">
    <source>
        <dbReference type="ARBA" id="ARBA00023128"/>
    </source>
</evidence>
<dbReference type="InterPro" id="IPR004434">
    <property type="entry name" value="Isocitrate_DH_NAD"/>
</dbReference>
<dbReference type="NCBIfam" id="TIGR00175">
    <property type="entry name" value="mito_nad_idh"/>
    <property type="match status" value="1"/>
</dbReference>
<dbReference type="GeneID" id="5893035"/>
<dbReference type="FunCoup" id="A9V4K9">
    <property type="interactions" value="641"/>
</dbReference>
<dbReference type="Gene3D" id="3.40.718.10">
    <property type="entry name" value="Isopropylmalate Dehydrogenase"/>
    <property type="match status" value="1"/>
</dbReference>
<evidence type="ECO:0000256" key="3">
    <source>
        <dbReference type="ARBA" id="ARBA00022532"/>
    </source>
</evidence>
<dbReference type="GO" id="GO:0006102">
    <property type="term" value="P:isocitrate metabolic process"/>
    <property type="evidence" value="ECO:0000318"/>
    <property type="project" value="GO_Central"/>
</dbReference>
<dbReference type="PANTHER" id="PTHR11835:SF42">
    <property type="entry name" value="ISOCITRATE DEHYDROGENASE [NAD] SUBUNIT BETA, MITOCHONDRIAL"/>
    <property type="match status" value="1"/>
</dbReference>
<dbReference type="EMBL" id="CH991559">
    <property type="protein sequence ID" value="EDQ87472.1"/>
    <property type="molecule type" value="Genomic_DNA"/>
</dbReference>
<evidence type="ECO:0000256" key="1">
    <source>
        <dbReference type="ARBA" id="ARBA00004173"/>
    </source>
</evidence>
<dbReference type="GO" id="GO:0016616">
    <property type="term" value="F:oxidoreductase activity, acting on the CH-OH group of donors, NAD or NADP as acceptor"/>
    <property type="evidence" value="ECO:0007669"/>
    <property type="project" value="InterPro"/>
</dbReference>
<dbReference type="GO" id="GO:0000287">
    <property type="term" value="F:magnesium ion binding"/>
    <property type="evidence" value="ECO:0007669"/>
    <property type="project" value="InterPro"/>
</dbReference>
<name>A9V4K9_MONBE</name>
<organism evidence="7 8">
    <name type="scientific">Monosiga brevicollis</name>
    <name type="common">Choanoflagellate</name>
    <dbReference type="NCBI Taxonomy" id="81824"/>
    <lineage>
        <taxon>Eukaryota</taxon>
        <taxon>Choanoflagellata</taxon>
        <taxon>Craspedida</taxon>
        <taxon>Salpingoecidae</taxon>
        <taxon>Monosiga</taxon>
    </lineage>
</organism>
<comment type="similarity">
    <text evidence="2">Belongs to the isocitrate and isopropylmalate dehydrogenases family.</text>
</comment>
<dbReference type="KEGG" id="mbr:MONBRDRAFT_37916"/>
<dbReference type="InterPro" id="IPR019818">
    <property type="entry name" value="IsoCit/isopropylmalate_DH_CS"/>
</dbReference>
<dbReference type="SMART" id="SM01329">
    <property type="entry name" value="Iso_dh"/>
    <property type="match status" value="1"/>
</dbReference>
<evidence type="ECO:0000313" key="8">
    <source>
        <dbReference type="Proteomes" id="UP000001357"/>
    </source>
</evidence>
<dbReference type="GO" id="GO:0005739">
    <property type="term" value="C:mitochondrion"/>
    <property type="evidence" value="ECO:0000318"/>
    <property type="project" value="GO_Central"/>
</dbReference>
<gene>
    <name evidence="7" type="ORF">MONBRDRAFT_37916</name>
</gene>
<dbReference type="AlphaFoldDB" id="A9V4K9"/>
<dbReference type="OMA" id="TCAHKAN"/>